<feature type="transmembrane region" description="Helical" evidence="19">
    <location>
        <begin position="350"/>
        <end position="369"/>
    </location>
</feature>
<dbReference type="KEGG" id="pcw:110194884"/>
<evidence type="ECO:0000256" key="15">
    <source>
        <dbReference type="ARBA" id="ARBA00074336"/>
    </source>
</evidence>
<comment type="catalytic activity">
    <reaction evidence="18">
        <text>L-phenylalanine(out) + L-arginine(in) = L-phenylalanine(in) + L-arginine(out)</text>
        <dbReference type="Rhea" id="RHEA:71067"/>
        <dbReference type="ChEBI" id="CHEBI:32682"/>
        <dbReference type="ChEBI" id="CHEBI:58095"/>
    </reaction>
    <physiologicalReaction direction="left-to-right" evidence="18">
        <dbReference type="Rhea" id="RHEA:71068"/>
    </physiologicalReaction>
</comment>
<dbReference type="PANTHER" id="PTHR11785">
    <property type="entry name" value="AMINO ACID TRANSPORTER"/>
    <property type="match status" value="1"/>
</dbReference>
<sequence length="486" mass="52664">MGAEEERPPSPRAAEPAKLRLRRELGLASSVSLIAGCMIGAGIFMNPQHVLYHMGSPGGSLVIWAACGLLATLGALSYAELGTLITESGGDYVYILRTFGALPAFLVIYVSTLLVRPAGIAAMSLTFAEYVVAPFYPSCSSMPVVLVKCVAAACILILALANCRSVRLATGLMNLCTVAKVLALLVIIGGGFWVLVRGSAGDTLQNAFADTTQQLGSISIAFYQGLWSFNGWNNLNLVTEELRNSKKNLVRAVVISIPLVTVLYILVNLSYMVVMSPSDIRDSSAVAVTWGNQILGDWAWLVPLSVALSTFGSANGAFFSGSRVCYVAAREGHMPGILSMAHVRYLTPSPALTFTAAVALIMIIPGNFSSIVNFCRHGGSFVLWMIHGTTISCLLYLKVKKKDLPRSYKVPIIIPVIVLLASIYLILAPIIDQPQMEFLYVFLFMLSGIVVYFPIIYFRYRPRLLQEATVQIQLFLEVAPTMKNVD</sequence>
<dbReference type="InParanoid" id="A0A6P5IW09"/>
<feature type="transmembrane region" description="Helical" evidence="19">
    <location>
        <begin position="215"/>
        <end position="232"/>
    </location>
</feature>
<dbReference type="Pfam" id="PF13520">
    <property type="entry name" value="AA_permease_2"/>
    <property type="match status" value="1"/>
</dbReference>
<keyword evidence="20" id="KW-1185">Reference proteome</keyword>
<feature type="transmembrane region" description="Helical" evidence="19">
    <location>
        <begin position="437"/>
        <end position="458"/>
    </location>
</feature>
<evidence type="ECO:0000313" key="20">
    <source>
        <dbReference type="Proteomes" id="UP000515140"/>
    </source>
</evidence>
<comment type="similarity">
    <text evidence="2">Belongs to the amino acid-polyamine-organocation (APC) superfamily.</text>
</comment>
<keyword evidence="6 19" id="KW-0812">Transmembrane</keyword>
<gene>
    <name evidence="21" type="primary">LOC110194884</name>
</gene>
<feature type="transmembrane region" description="Helical" evidence="19">
    <location>
        <begin position="172"/>
        <end position="195"/>
    </location>
</feature>
<evidence type="ECO:0000256" key="16">
    <source>
        <dbReference type="ARBA" id="ARBA00079910"/>
    </source>
</evidence>
<comment type="catalytic activity">
    <reaction evidence="13">
        <text>L-cysteine(out) + L-arginine(in) = L-cysteine(in) + L-arginine(out)</text>
        <dbReference type="Rhea" id="RHEA:71071"/>
        <dbReference type="ChEBI" id="CHEBI:32682"/>
        <dbReference type="ChEBI" id="CHEBI:35235"/>
    </reaction>
    <physiologicalReaction direction="left-to-right" evidence="13">
        <dbReference type="Rhea" id="RHEA:71072"/>
    </physiologicalReaction>
</comment>
<dbReference type="PANTHER" id="PTHR11785:SF340">
    <property type="entry name" value="AROMATIC-PREFERRING AMINO ACID TRANSPORTER"/>
    <property type="match status" value="1"/>
</dbReference>
<protein>
    <recommendedName>
        <fullName evidence="15">b(0,+)-type amino acid transporter 1</fullName>
    </recommendedName>
    <alternativeName>
        <fullName evidence="16">Glycoprotein-associated amino acid transporter b0,+AT1</fullName>
    </alternativeName>
    <alternativeName>
        <fullName evidence="17">Solute carrier family 7 member 9</fullName>
    </alternativeName>
</protein>
<reference evidence="21" key="1">
    <citation type="submission" date="2025-08" db="UniProtKB">
        <authorList>
            <consortium name="RefSeq"/>
        </authorList>
    </citation>
    <scope>IDENTIFICATION</scope>
    <source>
        <tissue evidence="21">Spleen</tissue>
    </source>
</reference>
<evidence type="ECO:0000256" key="10">
    <source>
        <dbReference type="ARBA" id="ARBA00051323"/>
    </source>
</evidence>
<evidence type="ECO:0000256" key="12">
    <source>
        <dbReference type="ARBA" id="ARBA00051835"/>
    </source>
</evidence>
<keyword evidence="3" id="KW-0813">Transport</keyword>
<evidence type="ECO:0000256" key="1">
    <source>
        <dbReference type="ARBA" id="ARBA00004424"/>
    </source>
</evidence>
<comment type="catalytic activity">
    <reaction evidence="11">
        <text>L-cystine(out) + L-arginine(in) = L-cystine(in) + L-arginine(out)</text>
        <dbReference type="Rhea" id="RHEA:71075"/>
        <dbReference type="ChEBI" id="CHEBI:32682"/>
        <dbReference type="ChEBI" id="CHEBI:35491"/>
    </reaction>
    <physiologicalReaction direction="left-to-right" evidence="11">
        <dbReference type="Rhea" id="RHEA:71076"/>
    </physiologicalReaction>
</comment>
<evidence type="ECO:0000256" key="17">
    <source>
        <dbReference type="ARBA" id="ARBA00083296"/>
    </source>
</evidence>
<organism evidence="20 21">
    <name type="scientific">Phascolarctos cinereus</name>
    <name type="common">Koala</name>
    <dbReference type="NCBI Taxonomy" id="38626"/>
    <lineage>
        <taxon>Eukaryota</taxon>
        <taxon>Metazoa</taxon>
        <taxon>Chordata</taxon>
        <taxon>Craniata</taxon>
        <taxon>Vertebrata</taxon>
        <taxon>Euteleostomi</taxon>
        <taxon>Mammalia</taxon>
        <taxon>Metatheria</taxon>
        <taxon>Diprotodontia</taxon>
        <taxon>Phascolarctidae</taxon>
        <taxon>Phascolarctos</taxon>
    </lineage>
</organism>
<evidence type="ECO:0000256" key="2">
    <source>
        <dbReference type="ARBA" id="ARBA00009523"/>
    </source>
</evidence>
<evidence type="ECO:0000256" key="18">
    <source>
        <dbReference type="ARBA" id="ARBA00093193"/>
    </source>
</evidence>
<feature type="transmembrane region" description="Helical" evidence="19">
    <location>
        <begin position="298"/>
        <end position="329"/>
    </location>
</feature>
<evidence type="ECO:0000313" key="21">
    <source>
        <dbReference type="RefSeq" id="XP_020823131.1"/>
    </source>
</evidence>
<feature type="transmembrane region" description="Helical" evidence="19">
    <location>
        <begin position="253"/>
        <end position="274"/>
    </location>
</feature>
<dbReference type="GO" id="GO:0016324">
    <property type="term" value="C:apical plasma membrane"/>
    <property type="evidence" value="ECO:0007669"/>
    <property type="project" value="UniProtKB-SubCell"/>
</dbReference>
<feature type="transmembrane region" description="Helical" evidence="19">
    <location>
        <begin position="135"/>
        <end position="160"/>
    </location>
</feature>
<feature type="transmembrane region" description="Helical" evidence="19">
    <location>
        <begin position="25"/>
        <end position="45"/>
    </location>
</feature>
<evidence type="ECO:0000256" key="9">
    <source>
        <dbReference type="ARBA" id="ARBA00023157"/>
    </source>
</evidence>
<evidence type="ECO:0000256" key="11">
    <source>
        <dbReference type="ARBA" id="ARBA00051814"/>
    </source>
</evidence>
<keyword evidence="5" id="KW-0597">Phosphoprotein</keyword>
<evidence type="ECO:0000256" key="8">
    <source>
        <dbReference type="ARBA" id="ARBA00023136"/>
    </source>
</evidence>
<proteinExistence type="inferred from homology"/>
<evidence type="ECO:0000256" key="7">
    <source>
        <dbReference type="ARBA" id="ARBA00022989"/>
    </source>
</evidence>
<comment type="catalytic activity">
    <reaction evidence="10">
        <text>L-lysine(out) + L-arginine(in) = L-lysine(in) + L-arginine(out)</text>
        <dbReference type="Rhea" id="RHEA:70827"/>
        <dbReference type="ChEBI" id="CHEBI:32551"/>
        <dbReference type="ChEBI" id="CHEBI:32682"/>
    </reaction>
    <physiologicalReaction direction="left-to-right" evidence="10">
        <dbReference type="Rhea" id="RHEA:70828"/>
    </physiologicalReaction>
</comment>
<dbReference type="RefSeq" id="XP_020823131.1">
    <property type="nucleotide sequence ID" value="XM_020967472.1"/>
</dbReference>
<feature type="transmembrane region" description="Helical" evidence="19">
    <location>
        <begin position="411"/>
        <end position="431"/>
    </location>
</feature>
<evidence type="ECO:0000256" key="14">
    <source>
        <dbReference type="ARBA" id="ARBA00052732"/>
    </source>
</evidence>
<comment type="catalytic activity">
    <reaction evidence="14">
        <text>L-leucine(out) + L-arginine(in) = L-leucine(in) + L-arginine(out)</text>
        <dbReference type="Rhea" id="RHEA:71059"/>
        <dbReference type="ChEBI" id="CHEBI:32682"/>
        <dbReference type="ChEBI" id="CHEBI:57427"/>
    </reaction>
    <physiologicalReaction direction="left-to-right" evidence="14">
        <dbReference type="Rhea" id="RHEA:71060"/>
    </physiologicalReaction>
</comment>
<keyword evidence="4" id="KW-1003">Cell membrane</keyword>
<evidence type="ECO:0000256" key="5">
    <source>
        <dbReference type="ARBA" id="ARBA00022553"/>
    </source>
</evidence>
<dbReference type="PIRSF" id="PIRSF006060">
    <property type="entry name" value="AA_transporter"/>
    <property type="match status" value="1"/>
</dbReference>
<evidence type="ECO:0000256" key="3">
    <source>
        <dbReference type="ARBA" id="ARBA00022448"/>
    </source>
</evidence>
<dbReference type="Gene3D" id="1.20.1740.10">
    <property type="entry name" value="Amino acid/polyamine transporter I"/>
    <property type="match status" value="1"/>
</dbReference>
<evidence type="ECO:0000256" key="13">
    <source>
        <dbReference type="ARBA" id="ARBA00052179"/>
    </source>
</evidence>
<keyword evidence="8 19" id="KW-0472">Membrane</keyword>
<keyword evidence="7 19" id="KW-1133">Transmembrane helix</keyword>
<evidence type="ECO:0000256" key="4">
    <source>
        <dbReference type="ARBA" id="ARBA00022475"/>
    </source>
</evidence>
<comment type="catalytic activity">
    <reaction evidence="12">
        <text>L-histidine(out) + L-arginine(in) = L-histidine(in) + L-arginine(out)</text>
        <dbReference type="Rhea" id="RHEA:71063"/>
        <dbReference type="ChEBI" id="CHEBI:32682"/>
        <dbReference type="ChEBI" id="CHEBI:57595"/>
    </reaction>
    <physiologicalReaction direction="left-to-right" evidence="12">
        <dbReference type="Rhea" id="RHEA:71064"/>
    </physiologicalReaction>
</comment>
<dbReference type="AlphaFoldDB" id="A0A6P5IW09"/>
<dbReference type="GO" id="GO:0015179">
    <property type="term" value="F:L-amino acid transmembrane transporter activity"/>
    <property type="evidence" value="ECO:0007669"/>
    <property type="project" value="TreeGrafter"/>
</dbReference>
<keyword evidence="9" id="KW-1015">Disulfide bond</keyword>
<comment type="subcellular location">
    <subcellularLocation>
        <location evidence="1">Apical cell membrane</location>
        <topology evidence="1">Multi-pass membrane protein</topology>
    </subcellularLocation>
</comment>
<dbReference type="InterPro" id="IPR050598">
    <property type="entry name" value="AminoAcid_Transporter"/>
</dbReference>
<name>A0A6P5IW09_PHACI</name>
<dbReference type="InterPro" id="IPR002293">
    <property type="entry name" value="AA/rel_permease1"/>
</dbReference>
<feature type="transmembrane region" description="Helical" evidence="19">
    <location>
        <begin position="61"/>
        <end position="81"/>
    </location>
</feature>
<dbReference type="GeneID" id="110194884"/>
<evidence type="ECO:0000256" key="6">
    <source>
        <dbReference type="ARBA" id="ARBA00022692"/>
    </source>
</evidence>
<feature type="transmembrane region" description="Helical" evidence="19">
    <location>
        <begin position="381"/>
        <end position="399"/>
    </location>
</feature>
<accession>A0A6P5IW09</accession>
<evidence type="ECO:0000256" key="19">
    <source>
        <dbReference type="SAM" id="Phobius"/>
    </source>
</evidence>
<dbReference type="FunFam" id="1.20.1740.10:FF:000015">
    <property type="entry name" value="B(0,+)-type amino acid transporter 1"/>
    <property type="match status" value="1"/>
</dbReference>
<dbReference type="Proteomes" id="UP000515140">
    <property type="component" value="Unplaced"/>
</dbReference>